<organism evidence="1">
    <name type="scientific">Vitis vinifera</name>
    <name type="common">Grape</name>
    <dbReference type="NCBI Taxonomy" id="29760"/>
    <lineage>
        <taxon>Eukaryota</taxon>
        <taxon>Viridiplantae</taxon>
        <taxon>Streptophyta</taxon>
        <taxon>Embryophyta</taxon>
        <taxon>Tracheophyta</taxon>
        <taxon>Spermatophyta</taxon>
        <taxon>Magnoliopsida</taxon>
        <taxon>eudicotyledons</taxon>
        <taxon>Gunneridae</taxon>
        <taxon>Pentapetalae</taxon>
        <taxon>rosids</taxon>
        <taxon>Vitales</taxon>
        <taxon>Vitaceae</taxon>
        <taxon>Viteae</taxon>
        <taxon>Vitis</taxon>
    </lineage>
</organism>
<proteinExistence type="predicted"/>
<reference evidence="1" key="1">
    <citation type="journal article" date="2007" name="PLoS ONE">
        <title>The first genome sequence of an elite grapevine cultivar (Pinot noir Vitis vinifera L.): coping with a highly heterozygous genome.</title>
        <authorList>
            <person name="Velasco R."/>
            <person name="Zharkikh A."/>
            <person name="Troggio M."/>
            <person name="Cartwright D.A."/>
            <person name="Cestaro A."/>
            <person name="Pruss D."/>
            <person name="Pindo M."/>
            <person name="FitzGerald L.M."/>
            <person name="Vezzulli S."/>
            <person name="Reid J."/>
            <person name="Malacarne G."/>
            <person name="Iliev D."/>
            <person name="Coppola G."/>
            <person name="Wardell B."/>
            <person name="Micheletti D."/>
            <person name="Macalma T."/>
            <person name="Facci M."/>
            <person name="Mitchell J.T."/>
            <person name="Perazzolli M."/>
            <person name="Eldredge G."/>
            <person name="Gatto P."/>
            <person name="Oyzerski R."/>
            <person name="Moretto M."/>
            <person name="Gutin N."/>
            <person name="Stefanini M."/>
            <person name="Chen Y."/>
            <person name="Segala C."/>
            <person name="Davenport C."/>
            <person name="Dematte L."/>
            <person name="Mraz A."/>
            <person name="Battilana J."/>
            <person name="Stormo K."/>
            <person name="Costa F."/>
            <person name="Tao Q."/>
            <person name="Si-Ammour A."/>
            <person name="Harkins T."/>
            <person name="Lackey A."/>
            <person name="Perbost C."/>
            <person name="Taillon B."/>
            <person name="Stella A."/>
            <person name="Solovyev V."/>
            <person name="Fawcett J.A."/>
            <person name="Sterck L."/>
            <person name="Vandepoele K."/>
            <person name="Grando S.M."/>
            <person name="Toppo S."/>
            <person name="Moser C."/>
            <person name="Lanchbury J."/>
            <person name="Bogden R."/>
            <person name="Skolnick M."/>
            <person name="Sgaramella V."/>
            <person name="Bhatnagar S.K."/>
            <person name="Fontana P."/>
            <person name="Gutin A."/>
            <person name="Van de Peer Y."/>
            <person name="Salamini F."/>
            <person name="Viola R."/>
        </authorList>
    </citation>
    <scope>NUCLEOTIDE SEQUENCE</scope>
</reference>
<dbReference type="ExpressionAtlas" id="A5AJP5">
    <property type="expression patterns" value="baseline and differential"/>
</dbReference>
<accession>A5AJP5</accession>
<sequence>MSCEDLPLGDILDCTQINNIGTIGRSMLDQALQSHDFGSICCHSLEEDLENSLLSASNQQNRLNPAFRQGDIQVAVFEEIIKGMQVKLFPSPSTLRGSSVGSTLGFLPNGHQFESLQGHWRFTRSLTSGSFEISRGARRRLQVGGREAQIPRSFGMSMLNVDQSHTLEDGTGWYIPHNELALNLPYPVRISCHPPSWTHSIMDMLPVSF</sequence>
<name>A5AJP5_VITVI</name>
<dbReference type="EMBL" id="AM428320">
    <property type="protein sequence ID" value="CAN62537.1"/>
    <property type="molecule type" value="Genomic_DNA"/>
</dbReference>
<gene>
    <name evidence="1" type="ORF">VITISV_010756</name>
</gene>
<dbReference type="AlphaFoldDB" id="A5AJP5"/>
<evidence type="ECO:0000313" key="1">
    <source>
        <dbReference type="EMBL" id="CAN62537.1"/>
    </source>
</evidence>
<protein>
    <submittedName>
        <fullName evidence="1">Uncharacterized protein</fullName>
    </submittedName>
</protein>